<evidence type="ECO:0000313" key="3">
    <source>
        <dbReference type="Proteomes" id="UP000184997"/>
    </source>
</evidence>
<name>A0A1M4IP28_9XANT</name>
<dbReference type="Proteomes" id="UP000184997">
    <property type="component" value="Unassembled WGS sequence"/>
</dbReference>
<sequence>MFPKLSGGAPSVAPAAAPAPTQQASTQHGDRDARPADAAGSGLPDGLRRSRPNRTSTASVSPSAAPRAALGSNDLALAAYLLARDIDGRGVPTPEVDRLRKANESVGNTRQLLEFGRGNVATDLRETGNDSCLRTKAARQLKHELYMRGGGQFVEYAEQMAHSAAAATVFGSGNCGEHTSITSIRHSSKLQAQETVHRVINTNHVWAEARVPADDGSGASTIVMDAWAKGPAVLAPDSRFAARREEVHSTVQLDPVTGRTARIAANDLILEMRAKGPAEVERRIRQGATCTERVAAGINHALLPLGIGGYWPEQHVLNDAFAERVRARLASPVSPVSADLLARAERIAAAFGVAGTERKAQAQQIIAATHALVALR</sequence>
<evidence type="ECO:0000256" key="1">
    <source>
        <dbReference type="SAM" id="MobiDB-lite"/>
    </source>
</evidence>
<organism evidence="2 3">
    <name type="scientific">Xanthomonas graminis pv. graminis</name>
    <dbReference type="NCBI Taxonomy" id="134874"/>
    <lineage>
        <taxon>Bacteria</taxon>
        <taxon>Pseudomonadati</taxon>
        <taxon>Pseudomonadota</taxon>
        <taxon>Gammaproteobacteria</taxon>
        <taxon>Lysobacterales</taxon>
        <taxon>Lysobacteraceae</taxon>
        <taxon>Xanthomonas</taxon>
        <taxon>Xanthomonas translucens group</taxon>
        <taxon>Xanthomonas graminis</taxon>
    </lineage>
</organism>
<protein>
    <submittedName>
        <fullName evidence="2">Putative type III effector protein XopE class</fullName>
    </submittedName>
</protein>
<proteinExistence type="predicted"/>
<dbReference type="EMBL" id="FLUK01000251">
    <property type="protein sequence ID" value="SBV89159.1"/>
    <property type="molecule type" value="Genomic_DNA"/>
</dbReference>
<feature type="compositionally biased region" description="Low complexity" evidence="1">
    <location>
        <begin position="54"/>
        <end position="66"/>
    </location>
</feature>
<feature type="compositionally biased region" description="Low complexity" evidence="1">
    <location>
        <begin position="9"/>
        <end position="27"/>
    </location>
</feature>
<feature type="region of interest" description="Disordered" evidence="1">
    <location>
        <begin position="1"/>
        <end position="66"/>
    </location>
</feature>
<gene>
    <name evidence="2" type="ORF">XTGNCPPB3709_3116</name>
</gene>
<evidence type="ECO:0000313" key="2">
    <source>
        <dbReference type="EMBL" id="SBV89159.1"/>
    </source>
</evidence>
<dbReference type="RefSeq" id="WP_009589748.1">
    <property type="nucleotide sequence ID" value="NZ_CP076252.1"/>
</dbReference>
<reference evidence="3" key="1">
    <citation type="submission" date="2016-07" db="EMBL/GenBank/DDBJ databases">
        <authorList>
            <person name="Florea S."/>
            <person name="Webb J.S."/>
            <person name="Jaromczyk J."/>
            <person name="Schardl C.L."/>
        </authorList>
    </citation>
    <scope>NUCLEOTIDE SEQUENCE [LARGE SCALE GENOMIC DNA]</scope>
</reference>
<accession>A0A1M4IP28</accession>
<dbReference type="AlphaFoldDB" id="A0A1M4IP28"/>